<evidence type="ECO:0000259" key="4">
    <source>
        <dbReference type="PROSITE" id="PS50225"/>
    </source>
</evidence>
<dbReference type="PANTHER" id="PTHR24126">
    <property type="entry name" value="ANKYRIN REPEAT, PH AND SEC7 DOMAIN CONTAINING PROTEIN SECG-RELATED"/>
    <property type="match status" value="1"/>
</dbReference>
<dbReference type="CTD" id="20240795"/>
<name>V4B8A2_LOTGI</name>
<evidence type="ECO:0000256" key="3">
    <source>
        <dbReference type="PROSITE-ProRule" id="PRU00023"/>
    </source>
</evidence>
<dbReference type="HOGENOM" id="CLU_623018_0_0_1"/>
<dbReference type="SMART" id="SM00969">
    <property type="entry name" value="SOCS_box"/>
    <property type="match status" value="1"/>
</dbReference>
<dbReference type="InterPro" id="IPR036770">
    <property type="entry name" value="Ankyrin_rpt-contain_sf"/>
</dbReference>
<keyword evidence="1" id="KW-0677">Repeat</keyword>
<dbReference type="CDD" id="cd03716">
    <property type="entry name" value="SOCS_ASB_like"/>
    <property type="match status" value="1"/>
</dbReference>
<dbReference type="GeneID" id="20240795"/>
<evidence type="ECO:0000256" key="2">
    <source>
        <dbReference type="ARBA" id="ARBA00023043"/>
    </source>
</evidence>
<protein>
    <recommendedName>
        <fullName evidence="4">SOCS box domain-containing protein</fullName>
    </recommendedName>
</protein>
<dbReference type="InterPro" id="IPR001496">
    <property type="entry name" value="SOCS_box"/>
</dbReference>
<dbReference type="KEGG" id="lgi:LOTGIDRAFT_168182"/>
<feature type="repeat" description="ANK" evidence="3">
    <location>
        <begin position="197"/>
        <end position="229"/>
    </location>
</feature>
<dbReference type="Proteomes" id="UP000030746">
    <property type="component" value="Unassembled WGS sequence"/>
</dbReference>
<dbReference type="PROSITE" id="PS50297">
    <property type="entry name" value="ANK_REP_REGION"/>
    <property type="match status" value="1"/>
</dbReference>
<accession>V4B8A2</accession>
<reference evidence="5 6" key="1">
    <citation type="journal article" date="2013" name="Nature">
        <title>Insights into bilaterian evolution from three spiralian genomes.</title>
        <authorList>
            <person name="Simakov O."/>
            <person name="Marletaz F."/>
            <person name="Cho S.J."/>
            <person name="Edsinger-Gonzales E."/>
            <person name="Havlak P."/>
            <person name="Hellsten U."/>
            <person name="Kuo D.H."/>
            <person name="Larsson T."/>
            <person name="Lv J."/>
            <person name="Arendt D."/>
            <person name="Savage R."/>
            <person name="Osoegawa K."/>
            <person name="de Jong P."/>
            <person name="Grimwood J."/>
            <person name="Chapman J.A."/>
            <person name="Shapiro H."/>
            <person name="Aerts A."/>
            <person name="Otillar R.P."/>
            <person name="Terry A.Y."/>
            <person name="Boore J.L."/>
            <person name="Grigoriev I.V."/>
            <person name="Lindberg D.R."/>
            <person name="Seaver E.C."/>
            <person name="Weisblat D.A."/>
            <person name="Putnam N.H."/>
            <person name="Rokhsar D.S."/>
        </authorList>
    </citation>
    <scope>NUCLEOTIDE SEQUENCE [LARGE SCALE GENOMIC DNA]</scope>
</reference>
<dbReference type="SMART" id="SM00248">
    <property type="entry name" value="ANK"/>
    <property type="match status" value="5"/>
</dbReference>
<dbReference type="SUPFAM" id="SSF48403">
    <property type="entry name" value="Ankyrin repeat"/>
    <property type="match status" value="1"/>
</dbReference>
<sequence>MFNCCKKTKRKRAIPSKIDSVNLREFEQAATSADIDKVCKDLKEKKDDINKHPCKATEKNQHGAVKLEQAATSADIDKVCKDLKERKDDINKHPCLDVNAVDTRTNSNALHKVIKHMDTHVFDSGAINAINALLDAGCDASLKTKDGVTPLMVAMTNDFSRFDFEPTEYNRYFREQMSNTFEKFITKCNNLDSENKNGETALMWAAEMGLLHHVKTLVERGCSIDKQSCSKWTALRFAVVSDEPGVLEVVKYLLDQGADYEVIDNEGSSPIQEAFFSDSEIIELFLRYGCRIDFSLINFDKLMNSIISRMIPLDILETMYWYGSCSETDVLRCLENPKFILCCEPKYHKRANWLSELCSKPRTLKSNCRIAIRHCLQKALGLEKMNLLPVPSKIRQYLNHEINDEIFIDESQSEPELIEEKFEYRNIDDFYRWADQFGYF</sequence>
<dbReference type="GO" id="GO:0035556">
    <property type="term" value="P:intracellular signal transduction"/>
    <property type="evidence" value="ECO:0007669"/>
    <property type="project" value="InterPro"/>
</dbReference>
<gene>
    <name evidence="5" type="ORF">LOTGIDRAFT_168182</name>
</gene>
<evidence type="ECO:0000313" key="5">
    <source>
        <dbReference type="EMBL" id="ESO84924.1"/>
    </source>
</evidence>
<dbReference type="PROSITE" id="PS50088">
    <property type="entry name" value="ANK_REPEAT"/>
    <property type="match status" value="2"/>
</dbReference>
<keyword evidence="2 3" id="KW-0040">ANK repeat</keyword>
<dbReference type="RefSeq" id="XP_009064313.1">
    <property type="nucleotide sequence ID" value="XM_009066065.1"/>
</dbReference>
<dbReference type="PROSITE" id="PS50225">
    <property type="entry name" value="SOCS"/>
    <property type="match status" value="1"/>
</dbReference>
<evidence type="ECO:0000313" key="6">
    <source>
        <dbReference type="Proteomes" id="UP000030746"/>
    </source>
</evidence>
<evidence type="ECO:0000256" key="1">
    <source>
        <dbReference type="ARBA" id="ARBA00022737"/>
    </source>
</evidence>
<feature type="repeat" description="ANK" evidence="3">
    <location>
        <begin position="230"/>
        <end position="265"/>
    </location>
</feature>
<dbReference type="OMA" id="QHYCRCV"/>
<feature type="domain" description="SOCS box" evidence="4">
    <location>
        <begin position="359"/>
        <end position="404"/>
    </location>
</feature>
<proteinExistence type="predicted"/>
<dbReference type="InterPro" id="IPR036036">
    <property type="entry name" value="SOCS_box-like_dom_sf"/>
</dbReference>
<dbReference type="InterPro" id="IPR002110">
    <property type="entry name" value="Ankyrin_rpt"/>
</dbReference>
<dbReference type="EMBL" id="KB203357">
    <property type="protein sequence ID" value="ESO84924.1"/>
    <property type="molecule type" value="Genomic_DNA"/>
</dbReference>
<dbReference type="Pfam" id="PF12796">
    <property type="entry name" value="Ank_2"/>
    <property type="match status" value="1"/>
</dbReference>
<organism evidence="5 6">
    <name type="scientific">Lottia gigantea</name>
    <name type="common">Giant owl limpet</name>
    <dbReference type="NCBI Taxonomy" id="225164"/>
    <lineage>
        <taxon>Eukaryota</taxon>
        <taxon>Metazoa</taxon>
        <taxon>Spiralia</taxon>
        <taxon>Lophotrochozoa</taxon>
        <taxon>Mollusca</taxon>
        <taxon>Gastropoda</taxon>
        <taxon>Patellogastropoda</taxon>
        <taxon>Lottioidea</taxon>
        <taxon>Lottiidae</taxon>
        <taxon>Lottia</taxon>
    </lineage>
</organism>
<dbReference type="AlphaFoldDB" id="V4B8A2"/>
<dbReference type="SUPFAM" id="SSF158235">
    <property type="entry name" value="SOCS box-like"/>
    <property type="match status" value="1"/>
</dbReference>
<dbReference type="Gene3D" id="1.25.40.20">
    <property type="entry name" value="Ankyrin repeat-containing domain"/>
    <property type="match status" value="2"/>
</dbReference>
<keyword evidence="6" id="KW-1185">Reference proteome</keyword>
<dbReference type="OrthoDB" id="539213at2759"/>
<dbReference type="Pfam" id="PF07525">
    <property type="entry name" value="SOCS_box"/>
    <property type="match status" value="1"/>
</dbReference>